<gene>
    <name evidence="1" type="ORF">HLH33_17670</name>
</gene>
<proteinExistence type="predicted"/>
<evidence type="ECO:0000313" key="1">
    <source>
        <dbReference type="EMBL" id="MBB2158102.1"/>
    </source>
</evidence>
<dbReference type="EMBL" id="JABEQG010000057">
    <property type="protein sequence ID" value="MBB2158102.1"/>
    <property type="molecule type" value="Genomic_DNA"/>
</dbReference>
<reference evidence="1 2" key="1">
    <citation type="submission" date="2020-04" db="EMBL/GenBank/DDBJ databases">
        <title>Description of novel Gluconacetobacter.</title>
        <authorList>
            <person name="Sombolestani A."/>
        </authorList>
    </citation>
    <scope>NUCLEOTIDE SEQUENCE [LARGE SCALE GENOMIC DNA]</scope>
    <source>
        <strain evidence="1 2">LMG 7603</strain>
    </source>
</reference>
<organism evidence="1 2">
    <name type="scientific">Gluconacetobacter diazotrophicus</name>
    <name type="common">Acetobacter diazotrophicus</name>
    <dbReference type="NCBI Taxonomy" id="33996"/>
    <lineage>
        <taxon>Bacteria</taxon>
        <taxon>Pseudomonadati</taxon>
        <taxon>Pseudomonadota</taxon>
        <taxon>Alphaproteobacteria</taxon>
        <taxon>Acetobacterales</taxon>
        <taxon>Acetobacteraceae</taxon>
        <taxon>Gluconacetobacter</taxon>
    </lineage>
</organism>
<comment type="caution">
    <text evidence="1">The sequence shown here is derived from an EMBL/GenBank/DDBJ whole genome shotgun (WGS) entry which is preliminary data.</text>
</comment>
<accession>A0A7W4I8A0</accession>
<protein>
    <submittedName>
        <fullName evidence="1">Uncharacterized protein</fullName>
    </submittedName>
</protein>
<dbReference type="Proteomes" id="UP000550787">
    <property type="component" value="Unassembled WGS sequence"/>
</dbReference>
<sequence>MNLPVMAWSAAKAGREPVFPTSRNIGDVMVPSGLFFNRPTSASIALLLHLKHEMLRIDAQLEAPLTPGELADPASVAIAGVHRSGLDALHMHYAREAKKVARGLLRSRSGRLALRNAGVAGATPMQIVMGVDAPPQVGTHQDLPDFDAAFA</sequence>
<evidence type="ECO:0000313" key="2">
    <source>
        <dbReference type="Proteomes" id="UP000550787"/>
    </source>
</evidence>
<name>A0A7W4I8A0_GLUDI</name>
<dbReference type="RefSeq" id="WP_183116543.1">
    <property type="nucleotide sequence ID" value="NZ_JABEQG010000057.1"/>
</dbReference>
<dbReference type="AlphaFoldDB" id="A0A7W4I8A0"/>